<evidence type="ECO:0000313" key="2">
    <source>
        <dbReference type="Proteomes" id="UP000663836"/>
    </source>
</evidence>
<dbReference type="EMBL" id="CAJOBD010017751">
    <property type="protein sequence ID" value="CAF4224185.1"/>
    <property type="molecule type" value="Genomic_DNA"/>
</dbReference>
<proteinExistence type="predicted"/>
<sequence length="107" mass="12705">MLNTSSCIDFHSISSDVAIKLNNMVINLQHQLFFDNDLTYDHLMFILNYGDTIENKFLDILFDQINDLNLDENIRGQLITNIYIFSSRFLPVNIHTDIHRRYFNYNV</sequence>
<organism evidence="1 2">
    <name type="scientific">Rotaria sordida</name>
    <dbReference type="NCBI Taxonomy" id="392033"/>
    <lineage>
        <taxon>Eukaryota</taxon>
        <taxon>Metazoa</taxon>
        <taxon>Spiralia</taxon>
        <taxon>Gnathifera</taxon>
        <taxon>Rotifera</taxon>
        <taxon>Eurotatoria</taxon>
        <taxon>Bdelloidea</taxon>
        <taxon>Philodinida</taxon>
        <taxon>Philodinidae</taxon>
        <taxon>Rotaria</taxon>
    </lineage>
</organism>
<dbReference type="AlphaFoldDB" id="A0A820D9M7"/>
<comment type="caution">
    <text evidence="1">The sequence shown here is derived from an EMBL/GenBank/DDBJ whole genome shotgun (WGS) entry which is preliminary data.</text>
</comment>
<gene>
    <name evidence="1" type="ORF">JBS370_LOCUS37583</name>
</gene>
<dbReference type="Proteomes" id="UP000663836">
    <property type="component" value="Unassembled WGS sequence"/>
</dbReference>
<name>A0A820D9M7_9BILA</name>
<reference evidence="1" key="1">
    <citation type="submission" date="2021-02" db="EMBL/GenBank/DDBJ databases">
        <authorList>
            <person name="Nowell W R."/>
        </authorList>
    </citation>
    <scope>NUCLEOTIDE SEQUENCE</scope>
</reference>
<accession>A0A820D9M7</accession>
<evidence type="ECO:0000313" key="1">
    <source>
        <dbReference type="EMBL" id="CAF4224185.1"/>
    </source>
</evidence>
<protein>
    <submittedName>
        <fullName evidence="1">Uncharacterized protein</fullName>
    </submittedName>
</protein>